<proteinExistence type="predicted"/>
<protein>
    <submittedName>
        <fullName evidence="2">DUF1697 domain-containing protein</fullName>
    </submittedName>
</protein>
<accession>A0AB39BFU3</accession>
<dbReference type="InterPro" id="IPR012545">
    <property type="entry name" value="DUF1697"/>
</dbReference>
<dbReference type="PIRSF" id="PIRSF008502">
    <property type="entry name" value="UCP008502"/>
    <property type="match status" value="1"/>
</dbReference>
<evidence type="ECO:0000256" key="1">
    <source>
        <dbReference type="SAM" id="MobiDB-lite"/>
    </source>
</evidence>
<dbReference type="SUPFAM" id="SSF160379">
    <property type="entry name" value="SP0830-like"/>
    <property type="match status" value="1"/>
</dbReference>
<organism evidence="2">
    <name type="scientific">Herbiconiux sp. A18JL235</name>
    <dbReference type="NCBI Taxonomy" id="3152363"/>
    <lineage>
        <taxon>Bacteria</taxon>
        <taxon>Bacillati</taxon>
        <taxon>Actinomycetota</taxon>
        <taxon>Actinomycetes</taxon>
        <taxon>Micrococcales</taxon>
        <taxon>Microbacteriaceae</taxon>
        <taxon>Herbiconiux</taxon>
    </lineage>
</organism>
<feature type="region of interest" description="Disordered" evidence="1">
    <location>
        <begin position="120"/>
        <end position="142"/>
    </location>
</feature>
<dbReference type="PANTHER" id="PTHR36439">
    <property type="entry name" value="BLL4334 PROTEIN"/>
    <property type="match status" value="1"/>
</dbReference>
<evidence type="ECO:0000313" key="2">
    <source>
        <dbReference type="EMBL" id="XDI05037.1"/>
    </source>
</evidence>
<name>A0AB39BFU3_9MICO</name>
<sequence length="185" mass="19953">MTKWVALLRGVNVGGITVKSAELGALFRELGFEGVKTVLASGNVLFETDEGGTTAKDAALKKRIEKGLGERFGYDAWIVLLEHDRLAGIVEAYPFDETDGMQPYVVFASDEAVLREITKEAGSLDPEGSGAGTDGGERTAPGTGVLYWEVTKGSSTDTPFAKYLAKARFKSTTTTRNLRTLRKLL</sequence>
<dbReference type="AlphaFoldDB" id="A0AB39BFU3"/>
<dbReference type="RefSeq" id="WP_368497416.1">
    <property type="nucleotide sequence ID" value="NZ_CP162511.1"/>
</dbReference>
<dbReference type="Gene3D" id="3.30.70.1280">
    <property type="entry name" value="SP0830-like domains"/>
    <property type="match status" value="1"/>
</dbReference>
<dbReference type="PANTHER" id="PTHR36439:SF1">
    <property type="entry name" value="DUF1697 DOMAIN-CONTAINING PROTEIN"/>
    <property type="match status" value="1"/>
</dbReference>
<dbReference type="Pfam" id="PF08002">
    <property type="entry name" value="DUF1697"/>
    <property type="match status" value="1"/>
</dbReference>
<reference evidence="2" key="1">
    <citation type="submission" date="2024-05" db="EMBL/GenBank/DDBJ databases">
        <title>Herbiconiux sp. A18JL235.</title>
        <authorList>
            <person name="Zhang G."/>
        </authorList>
    </citation>
    <scope>NUCLEOTIDE SEQUENCE</scope>
    <source>
        <strain evidence="2">A18JL235</strain>
    </source>
</reference>
<gene>
    <name evidence="2" type="ORF">ABFY20_17165</name>
</gene>
<dbReference type="EMBL" id="CP162511">
    <property type="protein sequence ID" value="XDI05037.1"/>
    <property type="molecule type" value="Genomic_DNA"/>
</dbReference>